<dbReference type="Proteomes" id="UP000192573">
    <property type="component" value="Unassembled WGS sequence"/>
</dbReference>
<evidence type="ECO:0000313" key="3">
    <source>
        <dbReference type="Proteomes" id="UP000192573"/>
    </source>
</evidence>
<reference evidence="2 3" key="1">
    <citation type="submission" date="2017-03" db="EMBL/GenBank/DDBJ databases">
        <authorList>
            <person name="Afonso C.L."/>
            <person name="Miller P.J."/>
            <person name="Scott M.A."/>
            <person name="Spackman E."/>
            <person name="Goraichik I."/>
            <person name="Dimitrov K.M."/>
            <person name="Suarez D.L."/>
            <person name="Swayne D.E."/>
        </authorList>
    </citation>
    <scope>NUCLEOTIDE SEQUENCE [LARGE SCALE GENOMIC DNA]</scope>
    <source>
        <strain evidence="2 3">ATCC 51113</strain>
    </source>
</reference>
<name>A0A1V8NZ91_CITBR</name>
<feature type="transmembrane region" description="Helical" evidence="1">
    <location>
        <begin position="29"/>
        <end position="51"/>
    </location>
</feature>
<dbReference type="EMBL" id="NAEW01000005">
    <property type="protein sequence ID" value="OQM41667.1"/>
    <property type="molecule type" value="Genomic_DNA"/>
</dbReference>
<evidence type="ECO:0000313" key="2">
    <source>
        <dbReference type="EMBL" id="OQM41667.1"/>
    </source>
</evidence>
<protein>
    <submittedName>
        <fullName evidence="2">Small toxic polypeptide ldrD</fullName>
    </submittedName>
</protein>
<keyword evidence="1" id="KW-0812">Transmembrane</keyword>
<comment type="caution">
    <text evidence="2">The sequence shown here is derived from an EMBL/GenBank/DDBJ whole genome shotgun (WGS) entry which is preliminary data.</text>
</comment>
<proteinExistence type="predicted"/>
<keyword evidence="1" id="KW-0472">Membrane</keyword>
<keyword evidence="1" id="KW-1133">Transmembrane helix</keyword>
<dbReference type="Pfam" id="PF13940">
    <property type="entry name" value="Ldr_toxin"/>
    <property type="match status" value="1"/>
</dbReference>
<gene>
    <name evidence="2" type="ORF">BZK42_13285</name>
</gene>
<dbReference type="InterPro" id="IPR025253">
    <property type="entry name" value="Toxin_Ldr"/>
</dbReference>
<evidence type="ECO:0000256" key="1">
    <source>
        <dbReference type="SAM" id="Phobius"/>
    </source>
</evidence>
<sequence length="55" mass="5882">MTPDKLRIAANSCHCNTGGYMTLAQLGVAFWHDLAAPIIAGIIASLIVSWLRNGK</sequence>
<dbReference type="AlphaFoldDB" id="A0A1V8NZ91"/>
<organism evidence="2 3">
    <name type="scientific">Citrobacter braakii</name>
    <dbReference type="NCBI Taxonomy" id="57706"/>
    <lineage>
        <taxon>Bacteria</taxon>
        <taxon>Pseudomonadati</taxon>
        <taxon>Pseudomonadota</taxon>
        <taxon>Gammaproteobacteria</taxon>
        <taxon>Enterobacterales</taxon>
        <taxon>Enterobacteriaceae</taxon>
        <taxon>Citrobacter</taxon>
        <taxon>Citrobacter freundii complex</taxon>
    </lineage>
</organism>
<accession>A0A1V8NZ91</accession>